<reference evidence="2 3" key="1">
    <citation type="submission" date="2016-10" db="EMBL/GenBank/DDBJ databases">
        <authorList>
            <person name="de Groot N.N."/>
        </authorList>
    </citation>
    <scope>NUCLEOTIDE SEQUENCE [LARGE SCALE GENOMIC DNA]</scope>
    <source>
        <strain evidence="2 3">DSM 22220</strain>
    </source>
</reference>
<dbReference type="STRING" id="591205.SAMN05421538_1218"/>
<sequence length="296" mass="31021">MRQIRIAAAVLGALLAAGLMFPLAAAGQTMPSAIRAMTDREDLAERLCARAACAQLSLAIAAESGMFADRVGAAYLGGSGDDWRAEVARVHDPARISALLLARLEGRLTPALISDPALQAALGATGVSADSDARGLELAARAELQRNRALRGTLRRWMADRRADAGVLRAIRALIDEQGMIGARVASGMNRQIAAARGFASAGGYGFPISLQDVAADLSLQLPEWRAEAELHLELSLYAAYAPLGAGAIDRIARARGTAPSRLLSRLVAGAEAEVLDQLAEETGRAAARRLRGTPL</sequence>
<organism evidence="2 3">
    <name type="scientific">Paracoccus isoporae</name>
    <dbReference type="NCBI Taxonomy" id="591205"/>
    <lineage>
        <taxon>Bacteria</taxon>
        <taxon>Pseudomonadati</taxon>
        <taxon>Pseudomonadota</taxon>
        <taxon>Alphaproteobacteria</taxon>
        <taxon>Rhodobacterales</taxon>
        <taxon>Paracoccaceae</taxon>
        <taxon>Paracoccus</taxon>
    </lineage>
</organism>
<proteinExistence type="predicted"/>
<dbReference type="RefSeq" id="WP_090525704.1">
    <property type="nucleotide sequence ID" value="NZ_FNAH01000021.1"/>
</dbReference>
<accession>A0A1G7HFM2</accession>
<dbReference type="Proteomes" id="UP000199344">
    <property type="component" value="Unassembled WGS sequence"/>
</dbReference>
<evidence type="ECO:0000256" key="1">
    <source>
        <dbReference type="SAM" id="SignalP"/>
    </source>
</evidence>
<evidence type="ECO:0000313" key="3">
    <source>
        <dbReference type="Proteomes" id="UP000199344"/>
    </source>
</evidence>
<feature type="chain" id="PRO_5011792591" description="DUF2059 domain-containing protein" evidence="1">
    <location>
        <begin position="26"/>
        <end position="296"/>
    </location>
</feature>
<dbReference type="AlphaFoldDB" id="A0A1G7HFM2"/>
<keyword evidence="1" id="KW-0732">Signal</keyword>
<feature type="signal peptide" evidence="1">
    <location>
        <begin position="1"/>
        <end position="25"/>
    </location>
</feature>
<evidence type="ECO:0008006" key="4">
    <source>
        <dbReference type="Google" id="ProtNLM"/>
    </source>
</evidence>
<name>A0A1G7HFM2_9RHOB</name>
<keyword evidence="3" id="KW-1185">Reference proteome</keyword>
<gene>
    <name evidence="2" type="ORF">SAMN05421538_1218</name>
</gene>
<dbReference type="OrthoDB" id="7841298at2"/>
<evidence type="ECO:0000313" key="2">
    <source>
        <dbReference type="EMBL" id="SDE99178.1"/>
    </source>
</evidence>
<protein>
    <recommendedName>
        <fullName evidence="4">DUF2059 domain-containing protein</fullName>
    </recommendedName>
</protein>
<dbReference type="EMBL" id="FNAH01000021">
    <property type="protein sequence ID" value="SDE99178.1"/>
    <property type="molecule type" value="Genomic_DNA"/>
</dbReference>